<keyword evidence="3" id="KW-1185">Reference proteome</keyword>
<dbReference type="RefSeq" id="XP_019914094.1">
    <property type="nucleotide sequence ID" value="XM_020058558.1"/>
</dbReference>
<organism evidence="2 3">
    <name type="scientific">Plasmodium coatneyi</name>
    <dbReference type="NCBI Taxonomy" id="208452"/>
    <lineage>
        <taxon>Eukaryota</taxon>
        <taxon>Sar</taxon>
        <taxon>Alveolata</taxon>
        <taxon>Apicomplexa</taxon>
        <taxon>Aconoidasida</taxon>
        <taxon>Haemosporida</taxon>
        <taxon>Plasmodiidae</taxon>
        <taxon>Plasmodium</taxon>
    </lineage>
</organism>
<sequence length="124" mass="14196">MPVTARTEFTKANKTPGIKKHKRNEENALRRTNSHVPSRLSGVPRKGNKKEAYRKNKQRRKDQEQTSVIPPPPFGKMFLLNENEESPKDILLNELKYKIRVLAGVVFVIRTIPTVLSLFSKSAD</sequence>
<reference evidence="3" key="1">
    <citation type="submission" date="2016-06" db="EMBL/GenBank/DDBJ databases">
        <title>First high quality genome sequence of Plasmodium coatneyi using continuous long reads from single molecule, real-time sequencing.</title>
        <authorList>
            <person name="Chien J.-T."/>
            <person name="Pakala S.B."/>
            <person name="Geraldo J.A."/>
            <person name="Lapp S.A."/>
            <person name="Barnwell J.W."/>
            <person name="Kissinger J.C."/>
            <person name="Galinski M.R."/>
            <person name="Humphrey J.C."/>
        </authorList>
    </citation>
    <scope>NUCLEOTIDE SEQUENCE [LARGE SCALE GENOMIC DNA]</scope>
    <source>
        <strain evidence="3">Hackeri</strain>
    </source>
</reference>
<dbReference type="OrthoDB" id="374071at2759"/>
<proteinExistence type="predicted"/>
<dbReference type="Proteomes" id="UP000092716">
    <property type="component" value="Chromosome 7"/>
</dbReference>
<evidence type="ECO:0000313" key="2">
    <source>
        <dbReference type="EMBL" id="ANQ07399.1"/>
    </source>
</evidence>
<name>A0A1B1DXP3_9APIC</name>
<dbReference type="GeneID" id="30908475"/>
<dbReference type="KEGG" id="pcot:PCOAH_00017490"/>
<dbReference type="VEuPathDB" id="PlasmoDB:PCOAH_00017490"/>
<evidence type="ECO:0000313" key="3">
    <source>
        <dbReference type="Proteomes" id="UP000092716"/>
    </source>
</evidence>
<dbReference type="EMBL" id="CP016245">
    <property type="protein sequence ID" value="ANQ07399.1"/>
    <property type="molecule type" value="Genomic_DNA"/>
</dbReference>
<feature type="region of interest" description="Disordered" evidence="1">
    <location>
        <begin position="1"/>
        <end position="76"/>
    </location>
</feature>
<evidence type="ECO:0000256" key="1">
    <source>
        <dbReference type="SAM" id="MobiDB-lite"/>
    </source>
</evidence>
<dbReference type="AlphaFoldDB" id="A0A1B1DXP3"/>
<accession>A0A1B1DXP3</accession>
<gene>
    <name evidence="2" type="ORF">PCOAH_00017490</name>
</gene>
<protein>
    <submittedName>
        <fullName evidence="2">Uncharacterized protein</fullName>
    </submittedName>
</protein>